<name>A2DRW1_TRIV3</name>
<keyword evidence="4" id="KW-1185">Reference proteome</keyword>
<feature type="signal peptide" evidence="1">
    <location>
        <begin position="1"/>
        <end position="19"/>
    </location>
</feature>
<reference evidence="3" key="1">
    <citation type="submission" date="2006-10" db="EMBL/GenBank/DDBJ databases">
        <authorList>
            <person name="Amadeo P."/>
            <person name="Zhao Q."/>
            <person name="Wortman J."/>
            <person name="Fraser-Liggett C."/>
            <person name="Carlton J."/>
        </authorList>
    </citation>
    <scope>NUCLEOTIDE SEQUENCE</scope>
    <source>
        <strain evidence="3">G3</strain>
    </source>
</reference>
<dbReference type="VEuPathDB" id="TrichDB:TVAG_150590"/>
<keyword evidence="1" id="KW-0732">Signal</keyword>
<evidence type="ECO:0000313" key="4">
    <source>
        <dbReference type="Proteomes" id="UP000001542"/>
    </source>
</evidence>
<dbReference type="RefSeq" id="XP_001329131.1">
    <property type="nucleotide sequence ID" value="XM_001329096.1"/>
</dbReference>
<evidence type="ECO:0000259" key="2">
    <source>
        <dbReference type="Pfam" id="PF04577"/>
    </source>
</evidence>
<feature type="domain" description="Glycosyltransferase 61 catalytic" evidence="2">
    <location>
        <begin position="162"/>
        <end position="337"/>
    </location>
</feature>
<evidence type="ECO:0000256" key="1">
    <source>
        <dbReference type="SAM" id="SignalP"/>
    </source>
</evidence>
<dbReference type="KEGG" id="tva:4774920"/>
<proteinExistence type="predicted"/>
<dbReference type="InterPro" id="IPR049625">
    <property type="entry name" value="Glyco_transf_61_cat"/>
</dbReference>
<dbReference type="Proteomes" id="UP000001542">
    <property type="component" value="Unassembled WGS sequence"/>
</dbReference>
<protein>
    <recommendedName>
        <fullName evidence="2">Glycosyltransferase 61 catalytic domain-containing protein</fullName>
    </recommendedName>
</protein>
<organism evidence="3 4">
    <name type="scientific">Trichomonas vaginalis (strain ATCC PRA-98 / G3)</name>
    <dbReference type="NCBI Taxonomy" id="412133"/>
    <lineage>
        <taxon>Eukaryota</taxon>
        <taxon>Metamonada</taxon>
        <taxon>Parabasalia</taxon>
        <taxon>Trichomonadida</taxon>
        <taxon>Trichomonadidae</taxon>
        <taxon>Trichomonas</taxon>
    </lineage>
</organism>
<dbReference type="AlphaFoldDB" id="A2DRW1"/>
<dbReference type="VEuPathDB" id="TrichDB:TVAGG3_0978550"/>
<dbReference type="InParanoid" id="A2DRW1"/>
<reference evidence="3" key="2">
    <citation type="journal article" date="2007" name="Science">
        <title>Draft genome sequence of the sexually transmitted pathogen Trichomonas vaginalis.</title>
        <authorList>
            <person name="Carlton J.M."/>
            <person name="Hirt R.P."/>
            <person name="Silva J.C."/>
            <person name="Delcher A.L."/>
            <person name="Schatz M."/>
            <person name="Zhao Q."/>
            <person name="Wortman J.R."/>
            <person name="Bidwell S.L."/>
            <person name="Alsmark U.C.M."/>
            <person name="Besteiro S."/>
            <person name="Sicheritz-Ponten T."/>
            <person name="Noel C.J."/>
            <person name="Dacks J.B."/>
            <person name="Foster P.G."/>
            <person name="Simillion C."/>
            <person name="Van de Peer Y."/>
            <person name="Miranda-Saavedra D."/>
            <person name="Barton G.J."/>
            <person name="Westrop G.D."/>
            <person name="Mueller S."/>
            <person name="Dessi D."/>
            <person name="Fiori P.L."/>
            <person name="Ren Q."/>
            <person name="Paulsen I."/>
            <person name="Zhang H."/>
            <person name="Bastida-Corcuera F.D."/>
            <person name="Simoes-Barbosa A."/>
            <person name="Brown M.T."/>
            <person name="Hayes R.D."/>
            <person name="Mukherjee M."/>
            <person name="Okumura C.Y."/>
            <person name="Schneider R."/>
            <person name="Smith A.J."/>
            <person name="Vanacova S."/>
            <person name="Villalvazo M."/>
            <person name="Haas B.J."/>
            <person name="Pertea M."/>
            <person name="Feldblyum T.V."/>
            <person name="Utterback T.R."/>
            <person name="Shu C.L."/>
            <person name="Osoegawa K."/>
            <person name="de Jong P.J."/>
            <person name="Hrdy I."/>
            <person name="Horvathova L."/>
            <person name="Zubacova Z."/>
            <person name="Dolezal P."/>
            <person name="Malik S.B."/>
            <person name="Logsdon J.M. Jr."/>
            <person name="Henze K."/>
            <person name="Gupta A."/>
            <person name="Wang C.C."/>
            <person name="Dunne R.L."/>
            <person name="Upcroft J.A."/>
            <person name="Upcroft P."/>
            <person name="White O."/>
            <person name="Salzberg S.L."/>
            <person name="Tang P."/>
            <person name="Chiu C.-H."/>
            <person name="Lee Y.-S."/>
            <person name="Embley T.M."/>
            <person name="Coombs G.H."/>
            <person name="Mottram J.C."/>
            <person name="Tachezy J."/>
            <person name="Fraser-Liggett C.M."/>
            <person name="Johnson P.J."/>
        </authorList>
    </citation>
    <scope>NUCLEOTIDE SEQUENCE [LARGE SCALE GENOMIC DNA]</scope>
    <source>
        <strain evidence="3">G3</strain>
    </source>
</reference>
<gene>
    <name evidence="3" type="ORF">TVAG_150590</name>
</gene>
<dbReference type="Pfam" id="PF04577">
    <property type="entry name" value="Glyco_transf_61"/>
    <property type="match status" value="1"/>
</dbReference>
<evidence type="ECO:0000313" key="3">
    <source>
        <dbReference type="EMBL" id="EAY16908.1"/>
    </source>
</evidence>
<accession>A2DRW1</accession>
<sequence>MNAWILFVLLAASFFHIFSIRNFVRESPLGLNFTITPLQFLDSLSIEIEDNTLLEPHTRYELKIRERLDSGSAPLYAVSYQKKEKSIEYNINGRSLNVSYIVLYDIYFSSCGGLSLETWTYVNYGEPNSWVYFGRNKLMNGPVSGHYQDLICLGWEQSKANFGHTIFDFLSPLMLIPEDIRKTTPIVMNGIYKFVNEVFDLMEIPNNNRVVIKENTWVHVDRCYTFLKPMVCLSVAGRATIDLSKLLREKFDLDKIEPTRFYYSNREKLKPRYITNMEDLVESIKINFPNIPFTILRDNYRTLRETALKWAKAKLVVAPIGSNCLKLIFMKKETVVIAAQTYEREEIYCPLLPSALSIFFLQYSALDCSQFFNTGGPINISLTIKMIEIGLRCVNDKKWPSDVF</sequence>
<dbReference type="GO" id="GO:0016757">
    <property type="term" value="F:glycosyltransferase activity"/>
    <property type="evidence" value="ECO:0000318"/>
    <property type="project" value="GO_Central"/>
</dbReference>
<dbReference type="EMBL" id="DS113237">
    <property type="protein sequence ID" value="EAY16908.1"/>
    <property type="molecule type" value="Genomic_DNA"/>
</dbReference>
<feature type="chain" id="PRO_5002643184" description="Glycosyltransferase 61 catalytic domain-containing protein" evidence="1">
    <location>
        <begin position="20"/>
        <end position="404"/>
    </location>
</feature>